<keyword evidence="12" id="KW-1185">Reference proteome</keyword>
<dbReference type="SUPFAM" id="SSF161098">
    <property type="entry name" value="MetI-like"/>
    <property type="match status" value="2"/>
</dbReference>
<feature type="transmembrane region" description="Helical" evidence="9">
    <location>
        <begin position="70"/>
        <end position="89"/>
    </location>
</feature>
<feature type="transmembrane region" description="Helical" evidence="9">
    <location>
        <begin position="303"/>
        <end position="321"/>
    </location>
</feature>
<comment type="similarity">
    <text evidence="2 9">Belongs to the binding-protein-dependent transport system permease family. CysTW subfamily.</text>
</comment>
<feature type="transmembrane region" description="Helical" evidence="9">
    <location>
        <begin position="425"/>
        <end position="447"/>
    </location>
</feature>
<evidence type="ECO:0000256" key="4">
    <source>
        <dbReference type="ARBA" id="ARBA00022475"/>
    </source>
</evidence>
<comment type="caution">
    <text evidence="9">Lacks conserved residue(s) required for the propagation of feature annotation.</text>
</comment>
<dbReference type="Proteomes" id="UP001059576">
    <property type="component" value="Chromosome"/>
</dbReference>
<keyword evidence="7 9" id="KW-1133">Transmembrane helix</keyword>
<keyword evidence="3" id="KW-0813">Transport</keyword>
<evidence type="ECO:0000313" key="12">
    <source>
        <dbReference type="Proteomes" id="UP001059576"/>
    </source>
</evidence>
<accession>A0ABY5J5S3</accession>
<feature type="transmembrane region" description="Helical" evidence="9">
    <location>
        <begin position="385"/>
        <end position="413"/>
    </location>
</feature>
<dbReference type="NCBIfam" id="TIGR00974">
    <property type="entry name" value="3a0107s02c"/>
    <property type="match status" value="1"/>
</dbReference>
<feature type="transmembrane region" description="Helical" evidence="9">
    <location>
        <begin position="274"/>
        <end position="297"/>
    </location>
</feature>
<dbReference type="InterPro" id="IPR000515">
    <property type="entry name" value="MetI-like"/>
</dbReference>
<keyword evidence="4 9" id="KW-1003">Cell membrane</keyword>
<evidence type="ECO:0000256" key="7">
    <source>
        <dbReference type="ARBA" id="ARBA00022989"/>
    </source>
</evidence>
<dbReference type="PROSITE" id="PS50928">
    <property type="entry name" value="ABC_TM1"/>
    <property type="match status" value="2"/>
</dbReference>
<feature type="transmembrane region" description="Helical" evidence="9">
    <location>
        <begin position="333"/>
        <end position="359"/>
    </location>
</feature>
<feature type="transmembrane region" description="Helical" evidence="9">
    <location>
        <begin position="167"/>
        <end position="189"/>
    </location>
</feature>
<evidence type="ECO:0000256" key="8">
    <source>
        <dbReference type="ARBA" id="ARBA00023136"/>
    </source>
</evidence>
<evidence type="ECO:0000256" key="1">
    <source>
        <dbReference type="ARBA" id="ARBA00004651"/>
    </source>
</evidence>
<evidence type="ECO:0000256" key="3">
    <source>
        <dbReference type="ARBA" id="ARBA00022448"/>
    </source>
</evidence>
<feature type="transmembrane region" description="Helical" evidence="9">
    <location>
        <begin position="509"/>
        <end position="530"/>
    </location>
</feature>
<gene>
    <name evidence="11" type="primary">pstA</name>
    <name evidence="11" type="ORF">NPA09_02240</name>
</gene>
<reference evidence="11" key="1">
    <citation type="submission" date="2022-07" db="EMBL/GenBank/DDBJ databases">
        <title>Complete genome of Mycoplasma equigenitalium type strain T37.</title>
        <authorList>
            <person name="Spergser J."/>
        </authorList>
    </citation>
    <scope>NUCLEOTIDE SEQUENCE</scope>
    <source>
        <strain evidence="11">T37</strain>
    </source>
</reference>
<evidence type="ECO:0000256" key="9">
    <source>
        <dbReference type="RuleBase" id="RU363043"/>
    </source>
</evidence>
<dbReference type="PANTHER" id="PTHR30425:SF1">
    <property type="entry name" value="PHOSPHATE TRANSPORT SYSTEM PERMEASE PROTEIN PSTC"/>
    <property type="match status" value="1"/>
</dbReference>
<dbReference type="EMBL" id="CP101808">
    <property type="protein sequence ID" value="UUD37315.1"/>
    <property type="molecule type" value="Genomic_DNA"/>
</dbReference>
<feature type="transmembrane region" description="Helical" evidence="9">
    <location>
        <begin position="234"/>
        <end position="254"/>
    </location>
</feature>
<dbReference type="Gene3D" id="1.10.3720.10">
    <property type="entry name" value="MetI-like"/>
    <property type="match status" value="2"/>
</dbReference>
<evidence type="ECO:0000259" key="10">
    <source>
        <dbReference type="PROSITE" id="PS50928"/>
    </source>
</evidence>
<evidence type="ECO:0000256" key="5">
    <source>
        <dbReference type="ARBA" id="ARBA00022592"/>
    </source>
</evidence>
<feature type="transmembrane region" description="Helical" evidence="9">
    <location>
        <begin position="582"/>
        <end position="607"/>
    </location>
</feature>
<dbReference type="InterPro" id="IPR051124">
    <property type="entry name" value="Phosphate_Transport_Permease"/>
</dbReference>
<dbReference type="InterPro" id="IPR035906">
    <property type="entry name" value="MetI-like_sf"/>
</dbReference>
<dbReference type="CDD" id="cd06261">
    <property type="entry name" value="TM_PBP2"/>
    <property type="match status" value="2"/>
</dbReference>
<organism evidence="11 12">
    <name type="scientific">Mycoplasmopsis equigenitalium</name>
    <dbReference type="NCBI Taxonomy" id="114883"/>
    <lineage>
        <taxon>Bacteria</taxon>
        <taxon>Bacillati</taxon>
        <taxon>Mycoplasmatota</taxon>
        <taxon>Mycoplasmoidales</taxon>
        <taxon>Metamycoplasmataceae</taxon>
        <taxon>Mycoplasmopsis</taxon>
    </lineage>
</organism>
<keyword evidence="6 9" id="KW-0812">Transmembrane</keyword>
<feature type="domain" description="ABC transmembrane type-1" evidence="10">
    <location>
        <begin position="385"/>
        <end position="597"/>
    </location>
</feature>
<dbReference type="InterPro" id="IPR005672">
    <property type="entry name" value="Phosphate_PstA"/>
</dbReference>
<dbReference type="PANTHER" id="PTHR30425">
    <property type="entry name" value="PHOSPHATE TRANSPORT SYSTEM PERMEASE PROTEIN PST"/>
    <property type="match status" value="1"/>
</dbReference>
<keyword evidence="5" id="KW-0592">Phosphate transport</keyword>
<feature type="domain" description="ABC transmembrane type-1" evidence="10">
    <location>
        <begin position="35"/>
        <end position="251"/>
    </location>
</feature>
<proteinExistence type="inferred from homology"/>
<name>A0ABY5J5S3_9BACT</name>
<dbReference type="Pfam" id="PF00528">
    <property type="entry name" value="BPD_transp_1"/>
    <property type="match status" value="2"/>
</dbReference>
<evidence type="ECO:0000256" key="2">
    <source>
        <dbReference type="ARBA" id="ARBA00007069"/>
    </source>
</evidence>
<evidence type="ECO:0000313" key="11">
    <source>
        <dbReference type="EMBL" id="UUD37315.1"/>
    </source>
</evidence>
<feature type="transmembrane region" description="Helical" evidence="9">
    <location>
        <begin position="29"/>
        <end position="50"/>
    </location>
</feature>
<feature type="transmembrane region" description="Helical" evidence="9">
    <location>
        <begin position="109"/>
        <end position="129"/>
    </location>
</feature>
<sequence>MFSFILKKAFPAIQSNWKTIFFTANINEFGIWGALTVSFITSIGAVLIALPISKRLAILIRYRLFRYGRFFRVVIDILAGVPSIIYGVFALSSLGKLSGFITGVKTDMTIFNATLMLAIMIIPTMVSLITNQLYLVSSKLVESSVALGNTQTKAIYNVALKSIKSGVYVAAIVALGRAIGETMATSLILSSPASANVFKQGLGIFNADYKTLSTEIARNMFTDSSSESIVEHSFAIGLCLFIIVMILIMIITALSRKRKIKITRPYLNKYPKSIIVDTIKLPVTGFYYLMYYLGFAWRYVTHNLGYAISILFVLIATKVFKIKHEKHVHNTKIIYLIWAIFLETLSAIFITAIVGWILYDVILIGAPRLRAWDLNYKYNGIMNSLIWTVLLILVAIVLTFPLALFSAIFLAEYAKDKWYGKLIKFFLDSLGGTPSILFGIFGMVMFLEVMGLKEKGASSSLLAGGLTMVLVILPTYTRSIEQVITNIPQELRDSSLALGANKWETIRKIILPMAISGIISGTILSMSRIISETAPVFLTLGMSFNPKYGLLKHGQTLTTFILENQVHGTSSMANRISLSYKFAFVTILIITLLIIISYSIEPLVNLIKKKKKQRFNKNIIKLQHESRKEVQHG</sequence>
<keyword evidence="8 9" id="KW-0472">Membrane</keyword>
<feature type="transmembrane region" description="Helical" evidence="9">
    <location>
        <begin position="459"/>
        <end position="476"/>
    </location>
</feature>
<comment type="subcellular location">
    <subcellularLocation>
        <location evidence="1 9">Cell membrane</location>
        <topology evidence="1 9">Multi-pass membrane protein</topology>
    </subcellularLocation>
</comment>
<protein>
    <recommendedName>
        <fullName evidence="9">Phosphate transport system permease protein PstA</fullName>
    </recommendedName>
</protein>
<evidence type="ECO:0000256" key="6">
    <source>
        <dbReference type="ARBA" id="ARBA00022692"/>
    </source>
</evidence>